<feature type="transmembrane region" description="Helical" evidence="6">
    <location>
        <begin position="20"/>
        <end position="42"/>
    </location>
</feature>
<evidence type="ECO:0000256" key="1">
    <source>
        <dbReference type="ARBA" id="ARBA00004651"/>
    </source>
</evidence>
<dbReference type="InterPro" id="IPR003838">
    <property type="entry name" value="ABC3_permease_C"/>
</dbReference>
<dbReference type="Proteomes" id="UP001302349">
    <property type="component" value="Chromosome"/>
</dbReference>
<keyword evidence="10" id="KW-1185">Reference proteome</keyword>
<feature type="transmembrane region" description="Helical" evidence="6">
    <location>
        <begin position="703"/>
        <end position="730"/>
    </location>
</feature>
<evidence type="ECO:0000259" key="7">
    <source>
        <dbReference type="Pfam" id="PF02687"/>
    </source>
</evidence>
<dbReference type="InterPro" id="IPR050250">
    <property type="entry name" value="Macrolide_Exporter_MacB"/>
</dbReference>
<feature type="transmembrane region" description="Helical" evidence="6">
    <location>
        <begin position="324"/>
        <end position="351"/>
    </location>
</feature>
<evidence type="ECO:0000256" key="5">
    <source>
        <dbReference type="ARBA" id="ARBA00023136"/>
    </source>
</evidence>
<protein>
    <submittedName>
        <fullName evidence="9">ABC transporter permease</fullName>
    </submittedName>
</protein>
<gene>
    <name evidence="9" type="ORF">RT717_07110</name>
</gene>
<evidence type="ECO:0000313" key="10">
    <source>
        <dbReference type="Proteomes" id="UP001302349"/>
    </source>
</evidence>
<evidence type="ECO:0000256" key="4">
    <source>
        <dbReference type="ARBA" id="ARBA00022989"/>
    </source>
</evidence>
<dbReference type="InterPro" id="IPR025857">
    <property type="entry name" value="MacB_PCD"/>
</dbReference>
<feature type="transmembrane region" description="Helical" evidence="6">
    <location>
        <begin position="371"/>
        <end position="398"/>
    </location>
</feature>
<proteinExistence type="predicted"/>
<keyword evidence="5 6" id="KW-0472">Membrane</keyword>
<accession>A0ABZ0IXL3</accession>
<dbReference type="PANTHER" id="PTHR30572">
    <property type="entry name" value="MEMBRANE COMPONENT OF TRANSPORTER-RELATED"/>
    <property type="match status" value="1"/>
</dbReference>
<evidence type="ECO:0000259" key="8">
    <source>
        <dbReference type="Pfam" id="PF12704"/>
    </source>
</evidence>
<keyword evidence="3 6" id="KW-0812">Transmembrane</keyword>
<organism evidence="9 10">
    <name type="scientific">Imperialibacter roseus</name>
    <dbReference type="NCBI Taxonomy" id="1324217"/>
    <lineage>
        <taxon>Bacteria</taxon>
        <taxon>Pseudomonadati</taxon>
        <taxon>Bacteroidota</taxon>
        <taxon>Cytophagia</taxon>
        <taxon>Cytophagales</taxon>
        <taxon>Flammeovirgaceae</taxon>
        <taxon>Imperialibacter</taxon>
    </lineage>
</organism>
<comment type="subcellular location">
    <subcellularLocation>
        <location evidence="1">Cell membrane</location>
        <topology evidence="1">Multi-pass membrane protein</topology>
    </subcellularLocation>
</comment>
<evidence type="ECO:0000256" key="6">
    <source>
        <dbReference type="SAM" id="Phobius"/>
    </source>
</evidence>
<feature type="transmembrane region" description="Helical" evidence="6">
    <location>
        <begin position="419"/>
        <end position="439"/>
    </location>
</feature>
<name>A0ABZ0IXL3_9BACT</name>
<feature type="transmembrane region" description="Helical" evidence="6">
    <location>
        <begin position="662"/>
        <end position="682"/>
    </location>
</feature>
<dbReference type="Pfam" id="PF02687">
    <property type="entry name" value="FtsX"/>
    <property type="match status" value="2"/>
</dbReference>
<feature type="domain" description="MacB-like periplasmic core" evidence="8">
    <location>
        <begin position="21"/>
        <end position="237"/>
    </location>
</feature>
<dbReference type="Pfam" id="PF12704">
    <property type="entry name" value="MacB_PCD"/>
    <property type="match status" value="1"/>
</dbReference>
<dbReference type="RefSeq" id="WP_317491047.1">
    <property type="nucleotide sequence ID" value="NZ_CP136051.1"/>
</dbReference>
<reference evidence="9 10" key="1">
    <citation type="journal article" date="2023" name="Microbiol. Resour. Announc.">
        <title>Complete Genome Sequence of Imperialibacter roseus strain P4T.</title>
        <authorList>
            <person name="Tizabi D.R."/>
            <person name="Bachvaroff T."/>
            <person name="Hill R.T."/>
        </authorList>
    </citation>
    <scope>NUCLEOTIDE SEQUENCE [LARGE SCALE GENOMIC DNA]</scope>
    <source>
        <strain evidence="9 10">P4T</strain>
    </source>
</reference>
<evidence type="ECO:0000256" key="3">
    <source>
        <dbReference type="ARBA" id="ARBA00022692"/>
    </source>
</evidence>
<sequence>MLQNYFLIAWRNLLRHKGYAFINILGLTVGLAANIFILLWVIDELSFDQFHANGDRIFQVLVNSEYPDGSIETYAATPAKLKAVIESQIPEVELATQYSMETELLVKHESNAFNESGIYADPALFEVFSFPIVSGDPTQPLTDIKSIALSENLAKKLFEKEDPIGKTLRLGESSELMVTSVFEDIPQNSTLRFDFVVPFELFVRENPWTQNWRSGGSKTAVMLKSADSRDAADQKLSGLIKSNCADCSTTPLLFPYLKSRLYSEFENGKNTGGRIQQVFLFGAVAILILVMACINFMNLSTARSANRSREVGVRKSIGARKSDLVIQFMTESVLLSFIALLFAMGIVQMLLPFFNDITAKSIELDFANPVLTFGILGVALVCGLLAGSYPAFILAAFHPAKVLKGNTQAGLTGNTLRKSLVVIQFTTSLILIIGSITVYKQIVFISERNLGFDKENIIVVDRNEGTDKNYSAIKNDLNQLAAVKSIAFGGNNIFTVPITTTDPVWAGKPDNSSITFKIYRCDAEFIPTMNIKMQGGRNFIGDQDASNYIINKKAAEVMGLDLEHAIGADLEMWNGKGKVVGVTDDFHNNNLRFGIEPMIFMYSENIGSHYFIKLEGQGSVAETIAQVESVFEKHNSDYPFEYTFLDEVFNREYRTEAVVGKLSLSFTVIAILISCLGLVGLASFTAERRTRELGIRKVMGASVWGLVVMLGNDFVALFSFSLLAGIPIAWYLVSEYLSDYAFRTEISWSTYLSTALVMLLVTLLSVGYQSVKAASANPVDSLRNE</sequence>
<keyword evidence="2" id="KW-1003">Cell membrane</keyword>
<feature type="domain" description="ABC3 transporter permease C-terminal" evidence="7">
    <location>
        <begin position="283"/>
        <end position="395"/>
    </location>
</feature>
<evidence type="ECO:0000256" key="2">
    <source>
        <dbReference type="ARBA" id="ARBA00022475"/>
    </source>
</evidence>
<dbReference type="PANTHER" id="PTHR30572:SF18">
    <property type="entry name" value="ABC-TYPE MACROLIDE FAMILY EXPORT SYSTEM PERMEASE COMPONENT 2"/>
    <property type="match status" value="1"/>
</dbReference>
<feature type="domain" description="ABC3 transporter permease C-terminal" evidence="7">
    <location>
        <begin position="665"/>
        <end position="778"/>
    </location>
</feature>
<keyword evidence="4 6" id="KW-1133">Transmembrane helix</keyword>
<dbReference type="EMBL" id="CP136051">
    <property type="protein sequence ID" value="WOK08406.1"/>
    <property type="molecule type" value="Genomic_DNA"/>
</dbReference>
<evidence type="ECO:0000313" key="9">
    <source>
        <dbReference type="EMBL" id="WOK08406.1"/>
    </source>
</evidence>
<feature type="transmembrane region" description="Helical" evidence="6">
    <location>
        <begin position="750"/>
        <end position="768"/>
    </location>
</feature>
<feature type="transmembrane region" description="Helical" evidence="6">
    <location>
        <begin position="278"/>
        <end position="299"/>
    </location>
</feature>